<comment type="caution">
    <text evidence="3">The sequence shown here is derived from an EMBL/GenBank/DDBJ whole genome shotgun (WGS) entry which is preliminary data.</text>
</comment>
<sequence>MKVTPATKEEIGEENACWLDPKFVADWRASNKARASSGDTQGKGKTKGSQQHHSTCANTFGVETLRDLTIEQVIACYDNILEVKGEAIGKGAIEEDLAIFVLALIISILALIISI</sequence>
<dbReference type="Proteomes" id="UP000754883">
    <property type="component" value="Unassembled WGS sequence"/>
</dbReference>
<feature type="transmembrane region" description="Helical" evidence="2">
    <location>
        <begin position="97"/>
        <end position="114"/>
    </location>
</feature>
<protein>
    <submittedName>
        <fullName evidence="3">Uncharacterized protein</fullName>
    </submittedName>
</protein>
<name>A0A9N9Y2V3_9HYPO</name>
<evidence type="ECO:0000256" key="2">
    <source>
        <dbReference type="SAM" id="Phobius"/>
    </source>
</evidence>
<keyword evidence="4" id="KW-1185">Reference proteome</keyword>
<keyword evidence="2" id="KW-1133">Transmembrane helix</keyword>
<organism evidence="3 4">
    <name type="scientific">Clonostachys byssicola</name>
    <dbReference type="NCBI Taxonomy" id="160290"/>
    <lineage>
        <taxon>Eukaryota</taxon>
        <taxon>Fungi</taxon>
        <taxon>Dikarya</taxon>
        <taxon>Ascomycota</taxon>
        <taxon>Pezizomycotina</taxon>
        <taxon>Sordariomycetes</taxon>
        <taxon>Hypocreomycetidae</taxon>
        <taxon>Hypocreales</taxon>
        <taxon>Bionectriaceae</taxon>
        <taxon>Clonostachys</taxon>
    </lineage>
</organism>
<feature type="region of interest" description="Disordered" evidence="1">
    <location>
        <begin position="30"/>
        <end position="54"/>
    </location>
</feature>
<evidence type="ECO:0000256" key="1">
    <source>
        <dbReference type="SAM" id="MobiDB-lite"/>
    </source>
</evidence>
<keyword evidence="2" id="KW-0472">Membrane</keyword>
<proteinExistence type="predicted"/>
<accession>A0A9N9Y2V3</accession>
<reference evidence="3" key="1">
    <citation type="submission" date="2021-10" db="EMBL/GenBank/DDBJ databases">
        <authorList>
            <person name="Piombo E."/>
        </authorList>
    </citation>
    <scope>NUCLEOTIDE SEQUENCE</scope>
</reference>
<gene>
    <name evidence="3" type="ORF">CBYS24578_00010377</name>
</gene>
<dbReference type="AlphaFoldDB" id="A0A9N9Y2V3"/>
<dbReference type="EMBL" id="CABFNO020001361">
    <property type="protein sequence ID" value="CAG9983375.1"/>
    <property type="molecule type" value="Genomic_DNA"/>
</dbReference>
<evidence type="ECO:0000313" key="3">
    <source>
        <dbReference type="EMBL" id="CAG9983375.1"/>
    </source>
</evidence>
<dbReference type="OrthoDB" id="5240921at2759"/>
<evidence type="ECO:0000313" key="4">
    <source>
        <dbReference type="Proteomes" id="UP000754883"/>
    </source>
</evidence>
<keyword evidence="2" id="KW-0812">Transmembrane</keyword>